<dbReference type="Proteomes" id="UP000193467">
    <property type="component" value="Unassembled WGS sequence"/>
</dbReference>
<proteinExistence type="inferred from homology"/>
<keyword evidence="2" id="KW-0698">rRNA processing</keyword>
<evidence type="ECO:0000256" key="2">
    <source>
        <dbReference type="ARBA" id="ARBA00022552"/>
    </source>
</evidence>
<gene>
    <name evidence="9" type="ORF">BCR35DRAFT_344969</name>
</gene>
<dbReference type="HAMAP" id="MF_01547">
    <property type="entry name" value="RNA_methyltr_E"/>
    <property type="match status" value="1"/>
</dbReference>
<keyword evidence="5" id="KW-0949">S-adenosyl-L-methionine</keyword>
<feature type="compositionally biased region" description="Acidic residues" evidence="7">
    <location>
        <begin position="302"/>
        <end position="314"/>
    </location>
</feature>
<dbReference type="InterPro" id="IPR015507">
    <property type="entry name" value="rRNA-MeTfrase_E"/>
</dbReference>
<dbReference type="InterPro" id="IPR029063">
    <property type="entry name" value="SAM-dependent_MTases_sf"/>
</dbReference>
<dbReference type="STRING" id="106004.A0A1Y2G034"/>
<reference evidence="9 10" key="1">
    <citation type="submission" date="2016-07" db="EMBL/GenBank/DDBJ databases">
        <title>Pervasive Adenine N6-methylation of Active Genes in Fungi.</title>
        <authorList>
            <consortium name="DOE Joint Genome Institute"/>
            <person name="Mondo S.J."/>
            <person name="Dannebaum R.O."/>
            <person name="Kuo R.C."/>
            <person name="Labutti K."/>
            <person name="Haridas S."/>
            <person name="Kuo A."/>
            <person name="Salamov A."/>
            <person name="Ahrendt S.R."/>
            <person name="Lipzen A."/>
            <person name="Sullivan W."/>
            <person name="Andreopoulos W.B."/>
            <person name="Clum A."/>
            <person name="Lindquist E."/>
            <person name="Daum C."/>
            <person name="Ramamoorthy G.K."/>
            <person name="Gryganskyi A."/>
            <person name="Culley D."/>
            <person name="Magnuson J.K."/>
            <person name="James T.Y."/>
            <person name="O'Malley M.A."/>
            <person name="Stajich J.E."/>
            <person name="Spatafora J.W."/>
            <person name="Visel A."/>
            <person name="Grigoriev I.V."/>
        </authorList>
    </citation>
    <scope>NUCLEOTIDE SEQUENCE [LARGE SCALE GENOMIC DNA]</scope>
    <source>
        <strain evidence="9 10">62-1032</strain>
    </source>
</reference>
<dbReference type="PANTHER" id="PTHR10920">
    <property type="entry name" value="RIBOSOMAL RNA METHYLTRANSFERASE"/>
    <property type="match status" value="1"/>
</dbReference>
<comment type="similarity">
    <text evidence="1">Belongs to the class I-like SAM-binding methyltransferase superfamily. RNA methyltransferase RlmE family.</text>
</comment>
<dbReference type="SUPFAM" id="SSF53335">
    <property type="entry name" value="S-adenosyl-L-methionine-dependent methyltransferases"/>
    <property type="match status" value="1"/>
</dbReference>
<dbReference type="PROSITE" id="PS51257">
    <property type="entry name" value="PROKAR_LIPOPROTEIN"/>
    <property type="match status" value="1"/>
</dbReference>
<evidence type="ECO:0000313" key="9">
    <source>
        <dbReference type="EMBL" id="ORY89833.1"/>
    </source>
</evidence>
<evidence type="ECO:0000256" key="7">
    <source>
        <dbReference type="SAM" id="MobiDB-lite"/>
    </source>
</evidence>
<keyword evidence="3 9" id="KW-0489">Methyltransferase</keyword>
<sequence>MPRLPTASPRLLVASSTPSSWSLSCTSTSTSHRHASSRSGSSAQWLQRQRQDPFVRARASGELDPSSPADSSSPFVSRSAFKLVELQQKSRGTLIRPGMCIVDLGAAPGGWVQAAARELAAGTSKGKRKGNGVIVGVDLLPLSSEVASLDGVSFVRGDFLDPVVQAQVVAALAEAREGGKGGAQVDLVLSDMLANLSGNNFRDGQLSIDLCEAALAFALDNLAPSKPPSADSQGAKGKKKRGPSLVMKCLQSSLSPAFQDLLKEHFEGVAWSKPSSSRPESREGYWVCSGLKAKKRRGQDSWEGDEGEGDGIYF</sequence>
<dbReference type="PANTHER" id="PTHR10920:SF18">
    <property type="entry name" value="RRNA METHYLTRANSFERASE 2, MITOCHONDRIAL"/>
    <property type="match status" value="1"/>
</dbReference>
<feature type="domain" description="Ribosomal RNA methyltransferase FtsJ" evidence="8">
    <location>
        <begin position="75"/>
        <end position="290"/>
    </location>
</feature>
<accession>A0A1Y2G034</accession>
<evidence type="ECO:0000256" key="5">
    <source>
        <dbReference type="ARBA" id="ARBA00022691"/>
    </source>
</evidence>
<dbReference type="Gene3D" id="3.40.50.150">
    <property type="entry name" value="Vaccinia Virus protein VP39"/>
    <property type="match status" value="1"/>
</dbReference>
<dbReference type="InParanoid" id="A0A1Y2G034"/>
<evidence type="ECO:0000256" key="6">
    <source>
        <dbReference type="ARBA" id="ARBA00041184"/>
    </source>
</evidence>
<evidence type="ECO:0000259" key="8">
    <source>
        <dbReference type="Pfam" id="PF01728"/>
    </source>
</evidence>
<dbReference type="InterPro" id="IPR050082">
    <property type="entry name" value="RNA_methyltr_RlmE"/>
</dbReference>
<keyword evidence="4 9" id="KW-0808">Transferase</keyword>
<evidence type="ECO:0000256" key="1">
    <source>
        <dbReference type="ARBA" id="ARBA00009258"/>
    </source>
</evidence>
<evidence type="ECO:0000256" key="4">
    <source>
        <dbReference type="ARBA" id="ARBA00022679"/>
    </source>
</evidence>
<comment type="caution">
    <text evidence="9">The sequence shown here is derived from an EMBL/GenBank/DDBJ whole genome shotgun (WGS) entry which is preliminary data.</text>
</comment>
<dbReference type="EMBL" id="MCGR01000005">
    <property type="protein sequence ID" value="ORY89833.1"/>
    <property type="molecule type" value="Genomic_DNA"/>
</dbReference>
<evidence type="ECO:0000256" key="3">
    <source>
        <dbReference type="ARBA" id="ARBA00022603"/>
    </source>
</evidence>
<dbReference type="AlphaFoldDB" id="A0A1Y2G034"/>
<protein>
    <recommendedName>
        <fullName evidence="6">rRNA methyltransferase 2, mitochondrial</fullName>
    </recommendedName>
</protein>
<dbReference type="Pfam" id="PF01728">
    <property type="entry name" value="FtsJ"/>
    <property type="match status" value="1"/>
</dbReference>
<dbReference type="InterPro" id="IPR002877">
    <property type="entry name" value="RNA_MeTrfase_FtsJ_dom"/>
</dbReference>
<feature type="compositionally biased region" description="Low complexity" evidence="7">
    <location>
        <begin position="15"/>
        <end position="30"/>
    </location>
</feature>
<dbReference type="GO" id="GO:0008650">
    <property type="term" value="F:rRNA (uridine-2'-O-)-methyltransferase activity"/>
    <property type="evidence" value="ECO:0007669"/>
    <property type="project" value="TreeGrafter"/>
</dbReference>
<evidence type="ECO:0000313" key="10">
    <source>
        <dbReference type="Proteomes" id="UP000193467"/>
    </source>
</evidence>
<feature type="region of interest" description="Disordered" evidence="7">
    <location>
        <begin position="294"/>
        <end position="314"/>
    </location>
</feature>
<organism evidence="9 10">
    <name type="scientific">Leucosporidium creatinivorum</name>
    <dbReference type="NCBI Taxonomy" id="106004"/>
    <lineage>
        <taxon>Eukaryota</taxon>
        <taxon>Fungi</taxon>
        <taxon>Dikarya</taxon>
        <taxon>Basidiomycota</taxon>
        <taxon>Pucciniomycotina</taxon>
        <taxon>Microbotryomycetes</taxon>
        <taxon>Leucosporidiales</taxon>
        <taxon>Leucosporidium</taxon>
    </lineage>
</organism>
<name>A0A1Y2G034_9BASI</name>
<dbReference type="GO" id="GO:0005739">
    <property type="term" value="C:mitochondrion"/>
    <property type="evidence" value="ECO:0007669"/>
    <property type="project" value="TreeGrafter"/>
</dbReference>
<feature type="region of interest" description="Disordered" evidence="7">
    <location>
        <begin position="1"/>
        <end position="51"/>
    </location>
</feature>
<dbReference type="OrthoDB" id="20105at2759"/>
<keyword evidence="10" id="KW-1185">Reference proteome</keyword>